<evidence type="ECO:0000259" key="6">
    <source>
        <dbReference type="PROSITE" id="PS50893"/>
    </source>
</evidence>
<comment type="similarity">
    <text evidence="1">Belongs to the ABC transporter superfamily.</text>
</comment>
<dbReference type="AlphaFoldDB" id="A0A346A3B6"/>
<keyword evidence="8" id="KW-1185">Reference proteome</keyword>
<evidence type="ECO:0000256" key="4">
    <source>
        <dbReference type="ARBA" id="ARBA00022840"/>
    </source>
</evidence>
<keyword evidence="2" id="KW-0813">Transport</keyword>
<dbReference type="GO" id="GO:0015807">
    <property type="term" value="P:L-amino acid transport"/>
    <property type="evidence" value="ECO:0007669"/>
    <property type="project" value="TreeGrafter"/>
</dbReference>
<evidence type="ECO:0000256" key="2">
    <source>
        <dbReference type="ARBA" id="ARBA00022448"/>
    </source>
</evidence>
<dbReference type="GO" id="GO:0005524">
    <property type="term" value="F:ATP binding"/>
    <property type="evidence" value="ECO:0007669"/>
    <property type="project" value="UniProtKB-KW"/>
</dbReference>
<dbReference type="SMART" id="SM00382">
    <property type="entry name" value="AAA"/>
    <property type="match status" value="1"/>
</dbReference>
<dbReference type="InterPro" id="IPR027417">
    <property type="entry name" value="P-loop_NTPase"/>
</dbReference>
<sequence length="233" mass="24953">MLSVADITCRYGRIEVLHGVSLDVGRGEIVTLIGSNGAGKTTLMRVISGILPQTKGRILFDGAPLDRLPAHLRVARGVAQVPEARQVFAPLSVEDNLKLGAFRRHAADLPHAMERVYTLFPALAGKRHTAAGTLSGGQQQMLAMGRALMSDPRLLLLDEPSMGLAPVLVDQILDTVVALRKEGMTILLVEQNVNAALAIADRAYVLETGRIVLSGESASLAHDPRVREAYLGL</sequence>
<dbReference type="OrthoDB" id="8445866at2"/>
<evidence type="ECO:0000256" key="1">
    <source>
        <dbReference type="ARBA" id="ARBA00005417"/>
    </source>
</evidence>
<name>A0A346A3B6_9HYPH</name>
<dbReference type="EMBL" id="CP031417">
    <property type="protein sequence ID" value="AXK83663.1"/>
    <property type="molecule type" value="Genomic_DNA"/>
</dbReference>
<organism evidence="7 8">
    <name type="scientific">Pseudolabrys taiwanensis</name>
    <dbReference type="NCBI Taxonomy" id="331696"/>
    <lineage>
        <taxon>Bacteria</taxon>
        <taxon>Pseudomonadati</taxon>
        <taxon>Pseudomonadota</taxon>
        <taxon>Alphaproteobacteria</taxon>
        <taxon>Hyphomicrobiales</taxon>
        <taxon>Xanthobacteraceae</taxon>
        <taxon>Pseudolabrys</taxon>
    </lineage>
</organism>
<gene>
    <name evidence="7" type="ORF">DW352_25925</name>
</gene>
<dbReference type="PANTHER" id="PTHR43820:SF4">
    <property type="entry name" value="HIGH-AFFINITY BRANCHED-CHAIN AMINO ACID TRANSPORT ATP-BINDING PROTEIN LIVF"/>
    <property type="match status" value="1"/>
</dbReference>
<dbReference type="GO" id="GO:0015658">
    <property type="term" value="F:branched-chain amino acid transmembrane transporter activity"/>
    <property type="evidence" value="ECO:0007669"/>
    <property type="project" value="TreeGrafter"/>
</dbReference>
<evidence type="ECO:0000313" key="7">
    <source>
        <dbReference type="EMBL" id="AXK83663.1"/>
    </source>
</evidence>
<evidence type="ECO:0000256" key="5">
    <source>
        <dbReference type="ARBA" id="ARBA00022970"/>
    </source>
</evidence>
<accession>A0A346A3B6</accession>
<dbReference type="PANTHER" id="PTHR43820">
    <property type="entry name" value="HIGH-AFFINITY BRANCHED-CHAIN AMINO ACID TRANSPORT ATP-BINDING PROTEIN LIVF"/>
    <property type="match status" value="1"/>
</dbReference>
<keyword evidence="5" id="KW-0029">Amino-acid transport</keyword>
<protein>
    <submittedName>
        <fullName evidence="7">ABC transporter ATP-binding protein</fullName>
    </submittedName>
</protein>
<dbReference type="InterPro" id="IPR017871">
    <property type="entry name" value="ABC_transporter-like_CS"/>
</dbReference>
<dbReference type="PROSITE" id="PS50893">
    <property type="entry name" value="ABC_TRANSPORTER_2"/>
    <property type="match status" value="1"/>
</dbReference>
<dbReference type="Pfam" id="PF00005">
    <property type="entry name" value="ABC_tran"/>
    <property type="match status" value="1"/>
</dbReference>
<dbReference type="KEGG" id="ptaw:DW352_25925"/>
<keyword evidence="4 7" id="KW-0067">ATP-binding</keyword>
<evidence type="ECO:0000256" key="3">
    <source>
        <dbReference type="ARBA" id="ARBA00022741"/>
    </source>
</evidence>
<dbReference type="Proteomes" id="UP000254889">
    <property type="component" value="Chromosome"/>
</dbReference>
<dbReference type="CDD" id="cd03224">
    <property type="entry name" value="ABC_TM1139_LivF_branched"/>
    <property type="match status" value="1"/>
</dbReference>
<dbReference type="GO" id="GO:0016887">
    <property type="term" value="F:ATP hydrolysis activity"/>
    <property type="evidence" value="ECO:0007669"/>
    <property type="project" value="InterPro"/>
</dbReference>
<dbReference type="PROSITE" id="PS00211">
    <property type="entry name" value="ABC_TRANSPORTER_1"/>
    <property type="match status" value="1"/>
</dbReference>
<reference evidence="7 8" key="1">
    <citation type="submission" date="2018-07" db="EMBL/GenBank/DDBJ databases">
        <authorList>
            <person name="Quirk P.G."/>
            <person name="Krulwich T.A."/>
        </authorList>
    </citation>
    <scope>NUCLEOTIDE SEQUENCE [LARGE SCALE GENOMIC DNA]</scope>
    <source>
        <strain evidence="7 8">CC-BB4</strain>
    </source>
</reference>
<dbReference type="Gene3D" id="3.40.50.300">
    <property type="entry name" value="P-loop containing nucleotide triphosphate hydrolases"/>
    <property type="match status" value="1"/>
</dbReference>
<proteinExistence type="inferred from homology"/>
<dbReference type="InterPro" id="IPR003439">
    <property type="entry name" value="ABC_transporter-like_ATP-bd"/>
</dbReference>
<feature type="domain" description="ABC transporter" evidence="6">
    <location>
        <begin position="2"/>
        <end position="233"/>
    </location>
</feature>
<dbReference type="InterPro" id="IPR003593">
    <property type="entry name" value="AAA+_ATPase"/>
</dbReference>
<keyword evidence="3" id="KW-0547">Nucleotide-binding</keyword>
<dbReference type="RefSeq" id="WP_115694042.1">
    <property type="nucleotide sequence ID" value="NZ_CP031417.1"/>
</dbReference>
<dbReference type="SUPFAM" id="SSF52540">
    <property type="entry name" value="P-loop containing nucleoside triphosphate hydrolases"/>
    <property type="match status" value="1"/>
</dbReference>
<evidence type="ECO:0000313" key="8">
    <source>
        <dbReference type="Proteomes" id="UP000254889"/>
    </source>
</evidence>
<dbReference type="InterPro" id="IPR052156">
    <property type="entry name" value="BCAA_Transport_ATP-bd_LivF"/>
</dbReference>